<sequence length="851" mass="93637">MRDEFCHFRCVKKEECGLLNTVQNATIPDERLKFCRHCEVEGCMQCVASKPGQESLEKCQQCMPGYSLTEEGECEMHGVWVFVLIAAVAGVLLVFAIWWYLCVSSKPSVNEAGVQYGLECRARSRISQAGTSETYALSTNLMTTNVAGPGTMALFRFEFAILVWAITLLAVWMGFVYFVSSDLLILGNRPAESPQILCAAIKWGRQRQMELIWTKVSWMAFAYAFSFAGAICYGVQQTKMFARVSAEEEVMTRYVAILEGLPKMKGSEKVEEILKDAVAQACEVEVVGVSVCWDFGEHREEVMHALEDAEEPSEGQAPQQSGMCGLEGSITNKVLNAWHVHLPDEAHGHGQGHADANTKQLLVSLETTSTAYVVFASQQGRDKALETAKASGIQVNGAACTLRSDCYAPEGIMWANFHITEAQRGGRLFTASVNLLLACTAWTVLLYIPYAYYMASFSYANGDEPGEFSEGIFVCLVVASQIGLFVVSSLGAKHAAYQNEDQIQKAYTVMYNAALILNLIMDISLQAVLSYLQMVGVGAHVADGRLLGSLTSFQEIFESYPIQKSVGKLLFKYCWPCTFLVPFLAEPFVAQWLPWQTAKWLVGANPKIKGENAEKAFELGEMEQGRYADCIFNVILVSCIPFIAPAYIHLTFGALIVSHLYIYCFDQTKVLRYARKFNFSGSEVHWLGMQLFAIPISIFAAGLVFKANQMTGTEALGSGYLGGTQLWGAMAGAAIVHAILHLAVLEFFVKGCGAPSSEAKVGHGYATAARLNPATHFSTNPVHCLRSKHILGHSPPQVMFVAGSAHQWSCCCCCCCSCCCCCCCFCFCCCCCTLPVVMFYVLKIWCFRNVL</sequence>
<feature type="transmembrane region" description="Helical" evidence="1">
    <location>
        <begin position="684"/>
        <end position="705"/>
    </location>
</feature>
<evidence type="ECO:0008006" key="4">
    <source>
        <dbReference type="Google" id="ProtNLM"/>
    </source>
</evidence>
<protein>
    <recommendedName>
        <fullName evidence="4">CSC1/OSCA1-like cytosolic domain-containing protein</fullName>
    </recommendedName>
</protein>
<name>A0A813HTH7_POLGL</name>
<proteinExistence type="predicted"/>
<accession>A0A813HTH7</accession>
<reference evidence="2" key="1">
    <citation type="submission" date="2021-02" db="EMBL/GenBank/DDBJ databases">
        <authorList>
            <person name="Dougan E. K."/>
            <person name="Rhodes N."/>
            <person name="Thang M."/>
            <person name="Chan C."/>
        </authorList>
    </citation>
    <scope>NUCLEOTIDE SEQUENCE</scope>
</reference>
<feature type="transmembrane region" description="Helical" evidence="1">
    <location>
        <begin position="513"/>
        <end position="532"/>
    </location>
</feature>
<comment type="caution">
    <text evidence="2">The sequence shown here is derived from an EMBL/GenBank/DDBJ whole genome shotgun (WGS) entry which is preliminary data.</text>
</comment>
<feature type="transmembrane region" description="Helical" evidence="1">
    <location>
        <begin position="631"/>
        <end position="663"/>
    </location>
</feature>
<feature type="transmembrane region" description="Helical" evidence="1">
    <location>
        <begin position="471"/>
        <end position="492"/>
    </location>
</feature>
<gene>
    <name evidence="2" type="ORF">PGLA1383_LOCUS56091</name>
</gene>
<keyword evidence="1" id="KW-0472">Membrane</keyword>
<feature type="transmembrane region" description="Helical" evidence="1">
    <location>
        <begin position="159"/>
        <end position="179"/>
    </location>
</feature>
<dbReference type="AlphaFoldDB" id="A0A813HTH7"/>
<feature type="transmembrane region" description="Helical" evidence="1">
    <location>
        <begin position="79"/>
        <end position="101"/>
    </location>
</feature>
<evidence type="ECO:0000313" key="2">
    <source>
        <dbReference type="EMBL" id="CAE8641464.1"/>
    </source>
</evidence>
<feature type="transmembrane region" description="Helical" evidence="1">
    <location>
        <begin position="216"/>
        <end position="235"/>
    </location>
</feature>
<feature type="transmembrane region" description="Helical" evidence="1">
    <location>
        <begin position="725"/>
        <end position="749"/>
    </location>
</feature>
<keyword evidence="1" id="KW-0812">Transmembrane</keyword>
<keyword evidence="3" id="KW-1185">Reference proteome</keyword>
<dbReference type="Proteomes" id="UP000654075">
    <property type="component" value="Unassembled WGS sequence"/>
</dbReference>
<dbReference type="EMBL" id="CAJNNV010032899">
    <property type="protein sequence ID" value="CAE8641464.1"/>
    <property type="molecule type" value="Genomic_DNA"/>
</dbReference>
<evidence type="ECO:0000256" key="1">
    <source>
        <dbReference type="SAM" id="Phobius"/>
    </source>
</evidence>
<feature type="transmembrane region" description="Helical" evidence="1">
    <location>
        <begin position="428"/>
        <end position="451"/>
    </location>
</feature>
<keyword evidence="1" id="KW-1133">Transmembrane helix</keyword>
<dbReference type="OrthoDB" id="437634at2759"/>
<organism evidence="2 3">
    <name type="scientific">Polarella glacialis</name>
    <name type="common">Dinoflagellate</name>
    <dbReference type="NCBI Taxonomy" id="89957"/>
    <lineage>
        <taxon>Eukaryota</taxon>
        <taxon>Sar</taxon>
        <taxon>Alveolata</taxon>
        <taxon>Dinophyceae</taxon>
        <taxon>Suessiales</taxon>
        <taxon>Suessiaceae</taxon>
        <taxon>Polarella</taxon>
    </lineage>
</organism>
<evidence type="ECO:0000313" key="3">
    <source>
        <dbReference type="Proteomes" id="UP000654075"/>
    </source>
</evidence>